<proteinExistence type="predicted"/>
<gene>
    <name evidence="1" type="ORF">H9789_08055</name>
</gene>
<comment type="caution">
    <text evidence="1">The sequence shown here is derived from an EMBL/GenBank/DDBJ whole genome shotgun (WGS) entry which is preliminary data.</text>
</comment>
<accession>A0A9E2L6F1</accession>
<dbReference type="Proteomes" id="UP000823865">
    <property type="component" value="Unassembled WGS sequence"/>
</dbReference>
<reference evidence="1" key="2">
    <citation type="submission" date="2021-04" db="EMBL/GenBank/DDBJ databases">
        <authorList>
            <person name="Gilroy R."/>
        </authorList>
    </citation>
    <scope>NUCLEOTIDE SEQUENCE</scope>
    <source>
        <strain evidence="1">G3-2149</strain>
    </source>
</reference>
<dbReference type="AlphaFoldDB" id="A0A9E2L6F1"/>
<sequence length="56" mass="6543">MNQDLKLIIAQQVVIMKKLEKLENKLMPTSRSCPPQTYVDELKEEAMKIIDQIKVK</sequence>
<reference evidence="1" key="1">
    <citation type="journal article" date="2021" name="PeerJ">
        <title>Extensive microbial diversity within the chicken gut microbiome revealed by metagenomics and culture.</title>
        <authorList>
            <person name="Gilroy R."/>
            <person name="Ravi A."/>
            <person name="Getino M."/>
            <person name="Pursley I."/>
            <person name="Horton D.L."/>
            <person name="Alikhan N.F."/>
            <person name="Baker D."/>
            <person name="Gharbi K."/>
            <person name="Hall N."/>
            <person name="Watson M."/>
            <person name="Adriaenssens E.M."/>
            <person name="Foster-Nyarko E."/>
            <person name="Jarju S."/>
            <person name="Secka A."/>
            <person name="Antonio M."/>
            <person name="Oren A."/>
            <person name="Chaudhuri R.R."/>
            <person name="La Ragione R."/>
            <person name="Hildebrand F."/>
            <person name="Pallen M.J."/>
        </authorList>
    </citation>
    <scope>NUCLEOTIDE SEQUENCE</scope>
    <source>
        <strain evidence="1">G3-2149</strain>
    </source>
</reference>
<organism evidence="1 2">
    <name type="scientific">Candidatus Paraprevotella stercoravium</name>
    <dbReference type="NCBI Taxonomy" id="2838725"/>
    <lineage>
        <taxon>Bacteria</taxon>
        <taxon>Pseudomonadati</taxon>
        <taxon>Bacteroidota</taxon>
        <taxon>Bacteroidia</taxon>
        <taxon>Bacteroidales</taxon>
        <taxon>Prevotellaceae</taxon>
        <taxon>Paraprevotella</taxon>
    </lineage>
</organism>
<protein>
    <submittedName>
        <fullName evidence="1">Uncharacterized protein</fullName>
    </submittedName>
</protein>
<name>A0A9E2L6F1_9BACT</name>
<dbReference type="EMBL" id="JAHLFU010000173">
    <property type="protein sequence ID" value="MBU3853750.1"/>
    <property type="molecule type" value="Genomic_DNA"/>
</dbReference>
<evidence type="ECO:0000313" key="1">
    <source>
        <dbReference type="EMBL" id="MBU3853750.1"/>
    </source>
</evidence>
<evidence type="ECO:0000313" key="2">
    <source>
        <dbReference type="Proteomes" id="UP000823865"/>
    </source>
</evidence>